<dbReference type="InterPro" id="IPR050108">
    <property type="entry name" value="CDK"/>
</dbReference>
<evidence type="ECO:0000256" key="11">
    <source>
        <dbReference type="PROSITE-ProRule" id="PRU10141"/>
    </source>
</evidence>
<keyword evidence="4 11" id="KW-0547">Nucleotide-binding</keyword>
<feature type="compositionally biased region" description="Basic and acidic residues" evidence="12">
    <location>
        <begin position="763"/>
        <end position="772"/>
    </location>
</feature>
<comment type="subunit">
    <text evidence="7">May form a complex composed of at least the catalytic subunit CRK2 and a cyclin.</text>
</comment>
<dbReference type="InterPro" id="IPR011009">
    <property type="entry name" value="Kinase-like_dom_sf"/>
</dbReference>
<feature type="compositionally biased region" description="Pro residues" evidence="12">
    <location>
        <begin position="65"/>
        <end position="75"/>
    </location>
</feature>
<feature type="compositionally biased region" description="Gly residues" evidence="12">
    <location>
        <begin position="862"/>
        <end position="872"/>
    </location>
</feature>
<evidence type="ECO:0000256" key="7">
    <source>
        <dbReference type="ARBA" id="ARBA00038543"/>
    </source>
</evidence>
<feature type="binding site" evidence="11">
    <location>
        <position position="159"/>
    </location>
    <ligand>
        <name>ATP</name>
        <dbReference type="ChEBI" id="CHEBI:30616"/>
    </ligand>
</feature>
<dbReference type="SMART" id="SM00220">
    <property type="entry name" value="S_TKc"/>
    <property type="match status" value="1"/>
</dbReference>
<evidence type="ECO:0000256" key="6">
    <source>
        <dbReference type="ARBA" id="ARBA00022840"/>
    </source>
</evidence>
<feature type="compositionally biased region" description="Low complexity" evidence="12">
    <location>
        <begin position="223"/>
        <end position="248"/>
    </location>
</feature>
<dbReference type="InterPro" id="IPR008271">
    <property type="entry name" value="Ser/Thr_kinase_AS"/>
</dbReference>
<keyword evidence="2" id="KW-0723">Serine/threonine-protein kinase</keyword>
<dbReference type="GO" id="GO:0005634">
    <property type="term" value="C:nucleus"/>
    <property type="evidence" value="ECO:0007669"/>
    <property type="project" value="TreeGrafter"/>
</dbReference>
<feature type="compositionally biased region" description="Basic and acidic residues" evidence="12">
    <location>
        <begin position="606"/>
        <end position="644"/>
    </location>
</feature>
<accession>A0A9W7AJK7</accession>
<dbReference type="PROSITE" id="PS50011">
    <property type="entry name" value="PROTEIN_KINASE_DOM"/>
    <property type="match status" value="1"/>
</dbReference>
<feature type="compositionally biased region" description="Low complexity" evidence="12">
    <location>
        <begin position="665"/>
        <end position="679"/>
    </location>
</feature>
<keyword evidence="6 11" id="KW-0067">ATP-binding</keyword>
<feature type="domain" description="Protein kinase" evidence="13">
    <location>
        <begin position="126"/>
        <end position="504"/>
    </location>
</feature>
<feature type="compositionally biased region" description="Gly residues" evidence="12">
    <location>
        <begin position="703"/>
        <end position="720"/>
    </location>
</feature>
<keyword evidence="3" id="KW-0808">Transferase</keyword>
<name>A0A9W7AJK7_9STRA</name>
<dbReference type="Gene3D" id="1.10.510.10">
    <property type="entry name" value="Transferase(Phosphotransferase) domain 1"/>
    <property type="match status" value="1"/>
</dbReference>
<keyword evidence="5" id="KW-0418">Kinase</keyword>
<feature type="compositionally biased region" description="Basic residues" evidence="12">
    <location>
        <begin position="654"/>
        <end position="664"/>
    </location>
</feature>
<feature type="compositionally biased region" description="Low complexity" evidence="12">
    <location>
        <begin position="839"/>
        <end position="858"/>
    </location>
</feature>
<feature type="region of interest" description="Disordered" evidence="12">
    <location>
        <begin position="205"/>
        <end position="259"/>
    </location>
</feature>
<dbReference type="AlphaFoldDB" id="A0A9W7AJK7"/>
<comment type="caution">
    <text evidence="14">The sequence shown here is derived from an EMBL/GenBank/DDBJ whole genome shotgun (WGS) entry which is preliminary data.</text>
</comment>
<feature type="compositionally biased region" description="Polar residues" evidence="12">
    <location>
        <begin position="1"/>
        <end position="12"/>
    </location>
</feature>
<gene>
    <name evidence="14" type="ORF">TL16_g05383</name>
</gene>
<dbReference type="PROSITE" id="PS00107">
    <property type="entry name" value="PROTEIN_KINASE_ATP"/>
    <property type="match status" value="1"/>
</dbReference>
<evidence type="ECO:0000256" key="5">
    <source>
        <dbReference type="ARBA" id="ARBA00022777"/>
    </source>
</evidence>
<feature type="compositionally biased region" description="Polar residues" evidence="12">
    <location>
        <begin position="685"/>
        <end position="695"/>
    </location>
</feature>
<dbReference type="PANTHER" id="PTHR24056:SF546">
    <property type="entry name" value="CYCLIN-DEPENDENT KINASE 12"/>
    <property type="match status" value="1"/>
</dbReference>
<dbReference type="GO" id="GO:0005524">
    <property type="term" value="F:ATP binding"/>
    <property type="evidence" value="ECO:0007669"/>
    <property type="project" value="UniProtKB-UniRule"/>
</dbReference>
<evidence type="ECO:0000313" key="14">
    <source>
        <dbReference type="EMBL" id="GMH70328.1"/>
    </source>
</evidence>
<evidence type="ECO:0000256" key="10">
    <source>
        <dbReference type="ARBA" id="ARBA00042858"/>
    </source>
</evidence>
<organism evidence="14 15">
    <name type="scientific">Triparma laevis f. inornata</name>
    <dbReference type="NCBI Taxonomy" id="1714386"/>
    <lineage>
        <taxon>Eukaryota</taxon>
        <taxon>Sar</taxon>
        <taxon>Stramenopiles</taxon>
        <taxon>Ochrophyta</taxon>
        <taxon>Bolidophyceae</taxon>
        <taxon>Parmales</taxon>
        <taxon>Triparmaceae</taxon>
        <taxon>Triparma</taxon>
    </lineage>
</organism>
<dbReference type="Pfam" id="PF00069">
    <property type="entry name" value="Pkinase"/>
    <property type="match status" value="2"/>
</dbReference>
<dbReference type="SUPFAM" id="SSF56112">
    <property type="entry name" value="Protein kinase-like (PK-like)"/>
    <property type="match status" value="1"/>
</dbReference>
<dbReference type="PROSITE" id="PS00108">
    <property type="entry name" value="PROTEIN_KINASE_ST"/>
    <property type="match status" value="1"/>
</dbReference>
<evidence type="ECO:0000256" key="1">
    <source>
        <dbReference type="ARBA" id="ARBA00006485"/>
    </source>
</evidence>
<sequence>MWQHQKPQNYHQSSDRGAPVHHGGHGMQQNNDYSKFNSSSHGQPAAGTQSNNQNHNQNHLRTNPSLPPAPPPPPTFSHHQTSLHQPPAPPPTSNPLEQSTSYYMNNVNNVQDLGIEGGFTRTISSYLRIEQIGEGTYGQVYKSRPLHPLPSTSPAIALKKIRVHNQSQGLPLTAIREIKILKHLKHQSMVRMEEVVTSKGCEYLDEEDEREDEKRKRLKNTEASSAKGSVSGVNSGVMSANMSGSQQNPPNPTDPPSNSNYSICGNLFLTLAYSPHDLTGLMDMGLKFSPLTIKYIFAQLLDVLVHLHGNNYIHRDLKCSNILVGEDYRIQLADFGLARKVGGREEWAKGRKNGGEGDQIRKAAEKDGSGNFTNKVITLWYRPPELLFGSTRYSFHVDMWSAGCIFAELQCGRPILPGKGEIEQLQLISDLVGTPNDAAMKAYKDTRGNGKVVDVDLRNERKSKLREKFCKKMSKDALDMLERLLDLNPDERMSARSARKCLYFTLKPTLPSDGSVPDVGRIGMGGGNFHEFQTKKRRREAKVIAENCKREAIEKGFSKEEAEQAATRAQNDAMTNAVGKVVEDSRQKDLESLDKHWSLIKNEIQREKEKEEEKRKNNLQQMRKEKLEKERKEKEEKMKIERQQAAKQAQHRQPAPKKNHHQQKGQHQQDGQQQRGIGHAVHPSRLQQQNNNRGGSPSKARGGQHGGGGGGGGQHGGGGQQRQQIQQGQQRDQHQQKFVRPNANPNNNNNNNNSGGGGKKRSRSFEGRREETQNYGAGPYGGSGGGVQNNFNATGPSGPYGPYGGGGGGGGGGARGNNWNNNQQQHRDAGQQQCGGRGPQPNRNNNNKEQMYGKHQGPYGPGPGGGGGGKGGNKNQQNRRFL</sequence>
<evidence type="ECO:0000256" key="9">
    <source>
        <dbReference type="ARBA" id="ARBA00041902"/>
    </source>
</evidence>
<dbReference type="GO" id="GO:0032968">
    <property type="term" value="P:positive regulation of transcription elongation by RNA polymerase II"/>
    <property type="evidence" value="ECO:0007669"/>
    <property type="project" value="TreeGrafter"/>
</dbReference>
<feature type="compositionally biased region" description="Low complexity" evidence="12">
    <location>
        <begin position="873"/>
        <end position="882"/>
    </location>
</feature>
<evidence type="ECO:0000259" key="13">
    <source>
        <dbReference type="PROSITE" id="PS50011"/>
    </source>
</evidence>
<comment type="similarity">
    <text evidence="1">Belongs to the protein kinase superfamily. CMGC Ser/Thr protein kinase family. CDC2/CDKX subfamily.</text>
</comment>
<feature type="compositionally biased region" description="Low complexity" evidence="12">
    <location>
        <begin position="721"/>
        <end position="730"/>
    </location>
</feature>
<reference evidence="15" key="1">
    <citation type="journal article" date="2023" name="Commun. Biol.">
        <title>Genome analysis of Parmales, the sister group of diatoms, reveals the evolutionary specialization of diatoms from phago-mixotrophs to photoautotrophs.</title>
        <authorList>
            <person name="Ban H."/>
            <person name="Sato S."/>
            <person name="Yoshikawa S."/>
            <person name="Yamada K."/>
            <person name="Nakamura Y."/>
            <person name="Ichinomiya M."/>
            <person name="Sato N."/>
            <person name="Blanc-Mathieu R."/>
            <person name="Endo H."/>
            <person name="Kuwata A."/>
            <person name="Ogata H."/>
        </authorList>
    </citation>
    <scope>NUCLEOTIDE SEQUENCE [LARGE SCALE GENOMIC DNA]</scope>
</reference>
<evidence type="ECO:0000313" key="15">
    <source>
        <dbReference type="Proteomes" id="UP001162640"/>
    </source>
</evidence>
<dbReference type="PANTHER" id="PTHR24056">
    <property type="entry name" value="CELL DIVISION PROTEIN KINASE"/>
    <property type="match status" value="1"/>
</dbReference>
<evidence type="ECO:0000256" key="12">
    <source>
        <dbReference type="SAM" id="MobiDB-lite"/>
    </source>
</evidence>
<dbReference type="InterPro" id="IPR000719">
    <property type="entry name" value="Prot_kinase_dom"/>
</dbReference>
<feature type="region of interest" description="Disordered" evidence="12">
    <location>
        <begin position="606"/>
        <end position="882"/>
    </location>
</feature>
<evidence type="ECO:0000256" key="8">
    <source>
        <dbReference type="ARBA" id="ARBA00039612"/>
    </source>
</evidence>
<feature type="compositionally biased region" description="Polar residues" evidence="12">
    <location>
        <begin position="27"/>
        <end position="50"/>
    </location>
</feature>
<dbReference type="EMBL" id="BLQM01000156">
    <property type="protein sequence ID" value="GMH70328.1"/>
    <property type="molecule type" value="Genomic_DNA"/>
</dbReference>
<feature type="region of interest" description="Disordered" evidence="12">
    <location>
        <begin position="1"/>
        <end position="100"/>
    </location>
</feature>
<feature type="compositionally biased region" description="Gly residues" evidence="12">
    <location>
        <begin position="778"/>
        <end position="787"/>
    </location>
</feature>
<feature type="compositionally biased region" description="Gly residues" evidence="12">
    <location>
        <begin position="801"/>
        <end position="815"/>
    </location>
</feature>
<proteinExistence type="inferred from homology"/>
<dbReference type="Gene3D" id="3.30.200.20">
    <property type="entry name" value="Phosphorylase Kinase, domain 1"/>
    <property type="match status" value="2"/>
</dbReference>
<dbReference type="Proteomes" id="UP001162640">
    <property type="component" value="Unassembled WGS sequence"/>
</dbReference>
<dbReference type="GO" id="GO:0000307">
    <property type="term" value="C:cyclin-dependent protein kinase holoenzyme complex"/>
    <property type="evidence" value="ECO:0007669"/>
    <property type="project" value="TreeGrafter"/>
</dbReference>
<feature type="compositionally biased region" description="Low complexity" evidence="12">
    <location>
        <begin position="741"/>
        <end position="753"/>
    </location>
</feature>
<evidence type="ECO:0000256" key="4">
    <source>
        <dbReference type="ARBA" id="ARBA00022741"/>
    </source>
</evidence>
<evidence type="ECO:0000256" key="3">
    <source>
        <dbReference type="ARBA" id="ARBA00022679"/>
    </source>
</evidence>
<dbReference type="InterPro" id="IPR017441">
    <property type="entry name" value="Protein_kinase_ATP_BS"/>
</dbReference>
<protein>
    <recommendedName>
        <fullName evidence="8">Cyclin-dependent kinase 2 homolog</fullName>
    </recommendedName>
    <alternativeName>
        <fullName evidence="9">Cell division control protein 2 homolog</fullName>
    </alternativeName>
    <alternativeName>
        <fullName evidence="10">cdc2-related kinase 2</fullName>
    </alternativeName>
</protein>
<evidence type="ECO:0000256" key="2">
    <source>
        <dbReference type="ARBA" id="ARBA00022527"/>
    </source>
</evidence>
<dbReference type="GO" id="GO:0008353">
    <property type="term" value="F:RNA polymerase II CTD heptapeptide repeat kinase activity"/>
    <property type="evidence" value="ECO:0007669"/>
    <property type="project" value="TreeGrafter"/>
</dbReference>